<feature type="transmembrane region" description="Helical" evidence="1">
    <location>
        <begin position="538"/>
        <end position="560"/>
    </location>
</feature>
<feature type="transmembrane region" description="Helical" evidence="1">
    <location>
        <begin position="356"/>
        <end position="375"/>
    </location>
</feature>
<proteinExistence type="predicted"/>
<dbReference type="AlphaFoldDB" id="A0A940WRL4"/>
<keyword evidence="1" id="KW-1133">Transmembrane helix</keyword>
<reference evidence="2" key="1">
    <citation type="submission" date="2021-03" db="EMBL/GenBank/DDBJ databases">
        <title>Bacillus suaedae sp. nov., isolated from Suaeda aralocaspica.</title>
        <authorList>
            <person name="Lei R.F.R."/>
        </authorList>
    </citation>
    <scope>NUCLEOTIDE SEQUENCE</scope>
    <source>
        <strain evidence="2">YZJH907-2</strain>
    </source>
</reference>
<feature type="transmembrane region" description="Helical" evidence="1">
    <location>
        <begin position="572"/>
        <end position="591"/>
    </location>
</feature>
<evidence type="ECO:0000313" key="3">
    <source>
        <dbReference type="Proteomes" id="UP000678228"/>
    </source>
</evidence>
<dbReference type="InterPro" id="IPR013785">
    <property type="entry name" value="Aldolase_TIM"/>
</dbReference>
<organism evidence="2 3">
    <name type="scientific">Halalkalibacter suaedae</name>
    <dbReference type="NCBI Taxonomy" id="2822140"/>
    <lineage>
        <taxon>Bacteria</taxon>
        <taxon>Bacillati</taxon>
        <taxon>Bacillota</taxon>
        <taxon>Bacilli</taxon>
        <taxon>Bacillales</taxon>
        <taxon>Bacillaceae</taxon>
        <taxon>Halalkalibacter</taxon>
    </lineage>
</organism>
<keyword evidence="3" id="KW-1185">Reference proteome</keyword>
<dbReference type="RefSeq" id="WP_210596751.1">
    <property type="nucleotide sequence ID" value="NZ_JAGKSQ010000003.1"/>
</dbReference>
<name>A0A940WRL4_9BACI</name>
<keyword evidence="1" id="KW-0812">Transmembrane</keyword>
<protein>
    <submittedName>
        <fullName evidence="2">Dihydroorotate dehydrogenase</fullName>
    </submittedName>
</protein>
<comment type="caution">
    <text evidence="2">The sequence shown here is derived from an EMBL/GenBank/DDBJ whole genome shotgun (WGS) entry which is preliminary data.</text>
</comment>
<dbReference type="Proteomes" id="UP000678228">
    <property type="component" value="Unassembled WGS sequence"/>
</dbReference>
<gene>
    <name evidence="2" type="ORF">J7W16_07850</name>
</gene>
<keyword evidence="1" id="KW-0472">Membrane</keyword>
<feature type="transmembrane region" description="Helical" evidence="1">
    <location>
        <begin position="300"/>
        <end position="324"/>
    </location>
</feature>
<feature type="transmembrane region" description="Helical" evidence="1">
    <location>
        <begin position="387"/>
        <end position="405"/>
    </location>
</feature>
<accession>A0A940WRL4</accession>
<evidence type="ECO:0000313" key="2">
    <source>
        <dbReference type="EMBL" id="MBP3951046.1"/>
    </source>
</evidence>
<dbReference type="EMBL" id="JAGKSQ010000003">
    <property type="protein sequence ID" value="MBP3951046.1"/>
    <property type="molecule type" value="Genomic_DNA"/>
</dbReference>
<evidence type="ECO:0000256" key="1">
    <source>
        <dbReference type="SAM" id="Phobius"/>
    </source>
</evidence>
<dbReference type="SUPFAM" id="SSF51395">
    <property type="entry name" value="FMN-linked oxidoreductases"/>
    <property type="match status" value="1"/>
</dbReference>
<feature type="transmembrane region" description="Helical" evidence="1">
    <location>
        <begin position="510"/>
        <end position="531"/>
    </location>
</feature>
<sequence length="596" mass="66905">MPDWSYHVIFKPLLRKLPIYHSREFIHRGMSRIASIPGGKYLINFLGREETSPKLNREFQSISYINAIGLSGKVDPLLTGTKAFSNLGFGFLEIGPVTIQPLKGNSPLERDNRILFPTHCETIGLQATITTLQKLSIKQPLMIRLKGNIEELTIMMEGLSTYASLFIVERDESIDLTSLTTHTIKPVYLSIQSSEIDRNSYSEVASFSGLVLDSESVDLNEHLNALNYLKDEDYNGVVVVTGSIEEPQDALDLFDAGADLVLLSGGYIKTGPGLVKRIKEAQLAVHYPLEPANNNGWYSYWIFGFCILIGGILALLLSMTTVILPYDSSFLEMDRTMLILFNERILPFMAHDRMTLAGTMISGGFLYMFLARYGIRMNLLWTKQASDFAAITGFLGILLFIGYGYFDWLHLLFWLILSPFYIHGYRKSKQLSGTSVSTNRRNNKAWKKALYSQFSFVILGFSFVIGGIIISIVGVSSVFVTTDLLYLCMTPEMLDAFNDRLIPVIAHDRAGFGSALLSVGILVLTISLWGFQQGQRWIWWAYLIGGLPAFISAISIHFSIGYTTFIHLLPAYFAAILYVIGLITSFQFFHLKSEVQ</sequence>
<feature type="transmembrane region" description="Helical" evidence="1">
    <location>
        <begin position="449"/>
        <end position="475"/>
    </location>
</feature>
<dbReference type="Gene3D" id="3.20.20.70">
    <property type="entry name" value="Aldolase class I"/>
    <property type="match status" value="2"/>
</dbReference>